<evidence type="ECO:0000313" key="1">
    <source>
        <dbReference type="EMBL" id="PWH81758.1"/>
    </source>
</evidence>
<dbReference type="SUPFAM" id="SSF49354">
    <property type="entry name" value="PapD-like"/>
    <property type="match status" value="1"/>
</dbReference>
<dbReference type="AlphaFoldDB" id="A0A2U2X1U9"/>
<gene>
    <name evidence="1" type="ORF">DIS18_13845</name>
</gene>
<dbReference type="EMBL" id="QFRI01000004">
    <property type="protein sequence ID" value="PWH81758.1"/>
    <property type="molecule type" value="Genomic_DNA"/>
</dbReference>
<dbReference type="InterPro" id="IPR015943">
    <property type="entry name" value="WD40/YVTN_repeat-like_dom_sf"/>
</dbReference>
<proteinExistence type="predicted"/>
<sequence length="436" mass="48694">MEEPLKDDNLSTIMTLSISSLNYGFFNNSLSLFIKNDGETNFNWNWNNNSNSFLHLNPSSGNLNAGDSIAVNMSLDREDLLPQNYSLDTFITNDAGQSENLSIQFDHFIESKWLIEGTVIDAEYDRNNNVIVVVSENPNELRIFNPANNSIASVPLNLPPSSVSIGLDGENAVVGHNGWFSYINLSTMQLVNNFAVTANVYDIILAPNDWVYVFPKEDQWERIRCINLLNGVETQHIGNSIREQTKVKLHPSGNYIYGANNGLSPSDFEKYEISNGTAQYLYDSPYHGDFPFNGNIWISEDGNRLFAKSRRVFNSSSSQSNDITYNGELVGDGNVITLDYSSSSKRVYAIFTNGNIWDEKPSSEIRKYETDFLAFKGTIELPGFLIPDGNGGGEINKSLGYFGFFNSDGTKYYVLVKVDEGSGAQNEWAIVTIDVE</sequence>
<comment type="caution">
    <text evidence="1">The sequence shown here is derived from an EMBL/GenBank/DDBJ whole genome shotgun (WGS) entry which is preliminary data.</text>
</comment>
<dbReference type="Gene3D" id="2.130.10.10">
    <property type="entry name" value="YVTN repeat-like/Quinoprotein amine dehydrogenase"/>
    <property type="match status" value="1"/>
</dbReference>
<evidence type="ECO:0000313" key="2">
    <source>
        <dbReference type="Proteomes" id="UP000245375"/>
    </source>
</evidence>
<dbReference type="SUPFAM" id="SSF50969">
    <property type="entry name" value="YVTN repeat-like/Quinoprotein amine dehydrogenase"/>
    <property type="match status" value="1"/>
</dbReference>
<dbReference type="InterPro" id="IPR011044">
    <property type="entry name" value="Quino_amine_DH_bsu"/>
</dbReference>
<accession>A0A2U2X1U9</accession>
<reference evidence="1" key="2">
    <citation type="submission" date="2018-05" db="EMBL/GenBank/DDBJ databases">
        <authorList>
            <person name="Lanie J.A."/>
            <person name="Ng W.-L."/>
            <person name="Kazmierczak K.M."/>
            <person name="Andrzejewski T.M."/>
            <person name="Davidsen T.M."/>
            <person name="Wayne K.J."/>
            <person name="Tettelin H."/>
            <person name="Glass J.I."/>
            <person name="Rusch D."/>
            <person name="Podicherti R."/>
            <person name="Tsui H.-C.T."/>
            <person name="Winkler M.E."/>
        </authorList>
    </citation>
    <scope>NUCLEOTIDE SEQUENCE [LARGE SCALE GENOMIC DNA]</scope>
    <source>
        <strain evidence="1">ZY111</strain>
    </source>
</reference>
<dbReference type="InterPro" id="IPR008962">
    <property type="entry name" value="PapD-like_sf"/>
</dbReference>
<protein>
    <submittedName>
        <fullName evidence="1">Uncharacterized protein</fullName>
    </submittedName>
</protein>
<keyword evidence="2" id="KW-1185">Reference proteome</keyword>
<organism evidence="1 2">
    <name type="scientific">Algibacter marinivivus</name>
    <dbReference type="NCBI Taxonomy" id="2100723"/>
    <lineage>
        <taxon>Bacteria</taxon>
        <taxon>Pseudomonadati</taxon>
        <taxon>Bacteroidota</taxon>
        <taxon>Flavobacteriia</taxon>
        <taxon>Flavobacteriales</taxon>
        <taxon>Flavobacteriaceae</taxon>
        <taxon>Algibacter</taxon>
    </lineage>
</organism>
<name>A0A2U2X1U9_9FLAO</name>
<reference evidence="1" key="1">
    <citation type="submission" date="2018-05" db="EMBL/GenBank/DDBJ databases">
        <title>Algibacter marinivivus sp. nov., isolated from sample around a algae.</title>
        <authorList>
            <person name="Zhong X."/>
        </authorList>
    </citation>
    <scope>NUCLEOTIDE SEQUENCE [LARGE SCALE GENOMIC DNA]</scope>
    <source>
        <strain evidence="1">ZY111</strain>
    </source>
</reference>
<dbReference type="Proteomes" id="UP000245375">
    <property type="component" value="Unassembled WGS sequence"/>
</dbReference>